<evidence type="ECO:0000313" key="1">
    <source>
        <dbReference type="EMBL" id="HJA89519.1"/>
    </source>
</evidence>
<evidence type="ECO:0000313" key="2">
    <source>
        <dbReference type="Proteomes" id="UP000886856"/>
    </source>
</evidence>
<organism evidence="1 2">
    <name type="scientific">Candidatus Jeotgalibaca merdavium</name>
    <dbReference type="NCBI Taxonomy" id="2838627"/>
    <lineage>
        <taxon>Bacteria</taxon>
        <taxon>Bacillati</taxon>
        <taxon>Bacillota</taxon>
        <taxon>Bacilli</taxon>
        <taxon>Lactobacillales</taxon>
        <taxon>Carnobacteriaceae</taxon>
        <taxon>Jeotgalibaca</taxon>
    </lineage>
</organism>
<dbReference type="AlphaFoldDB" id="A0A9D2KWR6"/>
<dbReference type="Proteomes" id="UP000886856">
    <property type="component" value="Unassembled WGS sequence"/>
</dbReference>
<dbReference type="GO" id="GO:0016884">
    <property type="term" value="F:carbon-nitrogen ligase activity, with glutamine as amido-N-donor"/>
    <property type="evidence" value="ECO:0007669"/>
    <property type="project" value="InterPro"/>
</dbReference>
<reference evidence="1" key="1">
    <citation type="journal article" date="2021" name="PeerJ">
        <title>Extensive microbial diversity within the chicken gut microbiome revealed by metagenomics and culture.</title>
        <authorList>
            <person name="Gilroy R."/>
            <person name="Ravi A."/>
            <person name="Getino M."/>
            <person name="Pursley I."/>
            <person name="Horton D.L."/>
            <person name="Alikhan N.F."/>
            <person name="Baker D."/>
            <person name="Gharbi K."/>
            <person name="Hall N."/>
            <person name="Watson M."/>
            <person name="Adriaenssens E.M."/>
            <person name="Foster-Nyarko E."/>
            <person name="Jarju S."/>
            <person name="Secka A."/>
            <person name="Antonio M."/>
            <person name="Oren A."/>
            <person name="Chaudhuri R.R."/>
            <person name="La Ragione R."/>
            <person name="Hildebrand F."/>
            <person name="Pallen M.J."/>
        </authorList>
    </citation>
    <scope>NUCLEOTIDE SEQUENCE</scope>
    <source>
        <strain evidence="1">CHK171-505</strain>
    </source>
</reference>
<proteinExistence type="predicted"/>
<dbReference type="EMBL" id="DWYW01000038">
    <property type="protein sequence ID" value="HJA89519.1"/>
    <property type="molecule type" value="Genomic_DNA"/>
</dbReference>
<dbReference type="SUPFAM" id="SSF89095">
    <property type="entry name" value="GatB/YqeY motif"/>
    <property type="match status" value="1"/>
</dbReference>
<dbReference type="PANTHER" id="PTHR28055">
    <property type="entry name" value="ALTERED INHERITANCE OF MITOCHONDRIA PROTEIN 41, MITOCHONDRIAL"/>
    <property type="match status" value="1"/>
</dbReference>
<dbReference type="Gene3D" id="1.10.1510.10">
    <property type="entry name" value="Uncharacterised protein YqeY/AIM41 PF09424, N-terminal domain"/>
    <property type="match status" value="1"/>
</dbReference>
<dbReference type="Gene3D" id="1.10.10.410">
    <property type="match status" value="1"/>
</dbReference>
<dbReference type="InterPro" id="IPR003789">
    <property type="entry name" value="Asn/Gln_tRNA_amidoTrase-B-like"/>
</dbReference>
<sequence>MTIKEQINKDFIQARKDKEALKISVLRIIKSHFDSFKIDNGRDMDDKEEINYLLKEQKQTEEAIQFANEAGRDDLVQENKEKLAIISNYLPTMMTQEAIESFLTEKGVADMAMKDAMKFSMAELDGKADKKVISQVVKNLLAK</sequence>
<gene>
    <name evidence="1" type="ORF">H9948_01900</name>
</gene>
<dbReference type="InterPro" id="IPR023168">
    <property type="entry name" value="GatB_Yqey_C_2"/>
</dbReference>
<comment type="caution">
    <text evidence="1">The sequence shown here is derived from an EMBL/GenBank/DDBJ whole genome shotgun (WGS) entry which is preliminary data.</text>
</comment>
<reference evidence="1" key="2">
    <citation type="submission" date="2021-04" db="EMBL/GenBank/DDBJ databases">
        <authorList>
            <person name="Gilroy R."/>
        </authorList>
    </citation>
    <scope>NUCLEOTIDE SEQUENCE</scope>
    <source>
        <strain evidence="1">CHK171-505</strain>
    </source>
</reference>
<dbReference type="InterPro" id="IPR019004">
    <property type="entry name" value="YqeY/Aim41"/>
</dbReference>
<name>A0A9D2KWR6_9LACT</name>
<protein>
    <submittedName>
        <fullName evidence="1">GatB/YqeY domain-containing protein</fullName>
    </submittedName>
</protein>
<dbReference type="PANTHER" id="PTHR28055:SF1">
    <property type="entry name" value="ALTERED INHERITANCE OF MITOCHONDRIA PROTEIN 41, MITOCHONDRIAL"/>
    <property type="match status" value="1"/>
</dbReference>
<dbReference type="Pfam" id="PF09424">
    <property type="entry name" value="YqeY"/>
    <property type="match status" value="1"/>
</dbReference>
<dbReference type="InterPro" id="IPR042184">
    <property type="entry name" value="YqeY/Aim41_N"/>
</dbReference>
<accession>A0A9D2KWR6</accession>